<comment type="caution">
    <text evidence="1">The sequence shown here is derived from an EMBL/GenBank/DDBJ whole genome shotgun (WGS) entry which is preliminary data.</text>
</comment>
<name>A0A9W5TCZ3_BABOV</name>
<reference evidence="1" key="1">
    <citation type="submission" date="2019-12" db="EMBL/GenBank/DDBJ databases">
        <title>Genome sequence of Babesia ovis.</title>
        <authorList>
            <person name="Yamagishi J."/>
            <person name="Sevinc F."/>
            <person name="Xuan X."/>
        </authorList>
    </citation>
    <scope>NUCLEOTIDE SEQUENCE</scope>
    <source>
        <strain evidence="1">Selcuk</strain>
    </source>
</reference>
<dbReference type="EMBL" id="BLIY01000023">
    <property type="protein sequence ID" value="GFE55660.1"/>
    <property type="molecule type" value="Genomic_DNA"/>
</dbReference>
<accession>A0A9W5TCZ3</accession>
<sequence>MFALTLCIDQIFNIYRNTTAIDKLKRVAPRPQRFKQTMIHVFGCNPCWKWLLPLPSKPSYMGDKLTPSDILALSVFDDSDAVLPDYNHEFQDLFTESPTQRRWLPKCACFRRMTDTTNEV</sequence>
<dbReference type="Proteomes" id="UP001057455">
    <property type="component" value="Unassembled WGS sequence"/>
</dbReference>
<proteinExistence type="predicted"/>
<organism evidence="1 2">
    <name type="scientific">Babesia ovis</name>
    <dbReference type="NCBI Taxonomy" id="5869"/>
    <lineage>
        <taxon>Eukaryota</taxon>
        <taxon>Sar</taxon>
        <taxon>Alveolata</taxon>
        <taxon>Apicomplexa</taxon>
        <taxon>Aconoidasida</taxon>
        <taxon>Piroplasmida</taxon>
        <taxon>Babesiidae</taxon>
        <taxon>Babesia</taxon>
    </lineage>
</organism>
<evidence type="ECO:0000313" key="2">
    <source>
        <dbReference type="Proteomes" id="UP001057455"/>
    </source>
</evidence>
<dbReference type="AlphaFoldDB" id="A0A9W5TCZ3"/>
<protein>
    <submittedName>
        <fullName evidence="1">DHHC zinc finger domain-containing protein</fullName>
    </submittedName>
</protein>
<dbReference type="OrthoDB" id="331948at2759"/>
<keyword evidence="2" id="KW-1185">Reference proteome</keyword>
<evidence type="ECO:0000313" key="1">
    <source>
        <dbReference type="EMBL" id="GFE55660.1"/>
    </source>
</evidence>
<gene>
    <name evidence="1" type="ORF">BaOVIS_030640</name>
</gene>